<feature type="compositionally biased region" description="Low complexity" evidence="2">
    <location>
        <begin position="266"/>
        <end position="283"/>
    </location>
</feature>
<keyword evidence="1" id="KW-0175">Coiled coil</keyword>
<feature type="compositionally biased region" description="Low complexity" evidence="2">
    <location>
        <begin position="439"/>
        <end position="451"/>
    </location>
</feature>
<protein>
    <submittedName>
        <fullName evidence="4">Uncharacterized protein</fullName>
    </submittedName>
</protein>
<feature type="compositionally biased region" description="Basic residues" evidence="2">
    <location>
        <begin position="560"/>
        <end position="569"/>
    </location>
</feature>
<sequence length="628" mass="68319">MAKTATDHESSSSPSPPSRRRIFSLILQALLLLLTRSSTHPNTNTKLFKRAIHETLKFLEIAKKELEEDEEEEKGRDSKISRILAVCGEVVADGRGKLRLTLLRGLVEGLEREVWREEEEKKGDGHRQASEMERAENPLPGPGELIAVPAGSVSSYSRITRAPTVASIVESTCRRTMAAEREGFIDDVEASTTAEASMKDSMPDSGKAGVAGSEKSPRAGSKRSGRDKIVFARRNFGDSKQAASPGDDGEVSPRAQSAVTAPENEAAAYRSTRSRTRAAPSTSKQMDSARSQEDLAADAAEPNGSQMVEEKKTERSSMSTRGSKSSSGKRSERLSPLAVPTTSKGGEHSQKGQEAEVASISTRRSKSSKSSSSQAEVPSQIAEEWKAERMSTASRRSRSSRRFSEKRRDGSSAATVQTTSREGRTSQADHEADAVSIASHLSRTSKSSSLRAEVSSETAENAMKSETLEPRMQREQEVDVASKASEHLEPSECSFAKAWASAAAAQQPVAFSKPMEDMEHRKTSTRTSDRSGSSSRSLAGSGQRKDKESARTSLTSHVSSKSRRHRSSRSQHEADSKRDAVTRHASRHSSRSKRSHEVGGVEDTSRRQAADVLLSRGRVSWFRDQKGS</sequence>
<feature type="coiled-coil region" evidence="1">
    <location>
        <begin position="49"/>
        <end position="76"/>
    </location>
</feature>
<feature type="compositionally biased region" description="Basic and acidic residues" evidence="2">
    <location>
        <begin position="345"/>
        <end position="354"/>
    </location>
</feature>
<proteinExistence type="predicted"/>
<evidence type="ECO:0000313" key="5">
    <source>
        <dbReference type="Proteomes" id="UP000070133"/>
    </source>
</evidence>
<feature type="chain" id="PRO_5007806859" evidence="3">
    <location>
        <begin position="40"/>
        <end position="628"/>
    </location>
</feature>
<evidence type="ECO:0000256" key="2">
    <source>
        <dbReference type="SAM" id="MobiDB-lite"/>
    </source>
</evidence>
<feature type="compositionally biased region" description="Basic residues" evidence="2">
    <location>
        <begin position="584"/>
        <end position="594"/>
    </location>
</feature>
<reference evidence="4 5" key="1">
    <citation type="submission" date="2015-07" db="EMBL/GenBank/DDBJ databases">
        <title>Comparative genomics of the Sigatoka disease complex on banana suggests a link between parallel evolutionary changes in Pseudocercospora fijiensis and Pseudocercospora eumusae and increased virulence on the banana host.</title>
        <authorList>
            <person name="Chang T.-C."/>
            <person name="Salvucci A."/>
            <person name="Crous P.W."/>
            <person name="Stergiopoulos I."/>
        </authorList>
    </citation>
    <scope>NUCLEOTIDE SEQUENCE [LARGE SCALE GENOMIC DNA]</scope>
    <source>
        <strain evidence="4 5">CBS 114824</strain>
    </source>
</reference>
<feature type="compositionally biased region" description="Basic and acidic residues" evidence="2">
    <location>
        <begin position="118"/>
        <end position="136"/>
    </location>
</feature>
<feature type="compositionally biased region" description="Low complexity" evidence="2">
    <location>
        <begin position="530"/>
        <end position="542"/>
    </location>
</feature>
<feature type="compositionally biased region" description="Low complexity" evidence="2">
    <location>
        <begin position="316"/>
        <end position="328"/>
    </location>
</feature>
<dbReference type="Proteomes" id="UP000070133">
    <property type="component" value="Unassembled WGS sequence"/>
</dbReference>
<keyword evidence="5" id="KW-1185">Reference proteome</keyword>
<feature type="signal peptide" evidence="3">
    <location>
        <begin position="1"/>
        <end position="39"/>
    </location>
</feature>
<feature type="region of interest" description="Disordered" evidence="2">
    <location>
        <begin position="118"/>
        <end position="143"/>
    </location>
</feature>
<feature type="compositionally biased region" description="Basic and acidic residues" evidence="2">
    <location>
        <begin position="421"/>
        <end position="433"/>
    </location>
</feature>
<gene>
    <name evidence="4" type="ORF">AC578_1356</name>
</gene>
<organism evidence="4 5">
    <name type="scientific">Pseudocercospora eumusae</name>
    <dbReference type="NCBI Taxonomy" id="321146"/>
    <lineage>
        <taxon>Eukaryota</taxon>
        <taxon>Fungi</taxon>
        <taxon>Dikarya</taxon>
        <taxon>Ascomycota</taxon>
        <taxon>Pezizomycotina</taxon>
        <taxon>Dothideomycetes</taxon>
        <taxon>Dothideomycetidae</taxon>
        <taxon>Mycosphaerellales</taxon>
        <taxon>Mycosphaerellaceae</taxon>
        <taxon>Pseudocercospora</taxon>
    </lineage>
</organism>
<feature type="region of interest" description="Disordered" evidence="2">
    <location>
        <begin position="194"/>
        <end position="628"/>
    </location>
</feature>
<evidence type="ECO:0000256" key="3">
    <source>
        <dbReference type="SAM" id="SignalP"/>
    </source>
</evidence>
<feature type="compositionally biased region" description="Basic and acidic residues" evidence="2">
    <location>
        <begin position="466"/>
        <end position="477"/>
    </location>
</feature>
<name>A0A139HUW8_9PEZI</name>
<feature type="compositionally biased region" description="Basic and acidic residues" evidence="2">
    <location>
        <begin position="570"/>
        <end position="582"/>
    </location>
</feature>
<comment type="caution">
    <text evidence="4">The sequence shown here is derived from an EMBL/GenBank/DDBJ whole genome shotgun (WGS) entry which is preliminary data.</text>
</comment>
<accession>A0A139HUW8</accession>
<feature type="compositionally biased region" description="Basic and acidic residues" evidence="2">
    <location>
        <begin position="595"/>
        <end position="609"/>
    </location>
</feature>
<evidence type="ECO:0000313" key="4">
    <source>
        <dbReference type="EMBL" id="KXT06142.1"/>
    </source>
</evidence>
<dbReference type="EMBL" id="LFZN01000008">
    <property type="protein sequence ID" value="KXT06142.1"/>
    <property type="molecule type" value="Genomic_DNA"/>
</dbReference>
<dbReference type="AlphaFoldDB" id="A0A139HUW8"/>
<feature type="compositionally biased region" description="Low complexity" evidence="2">
    <location>
        <begin position="495"/>
        <end position="513"/>
    </location>
</feature>
<keyword evidence="3" id="KW-0732">Signal</keyword>
<evidence type="ECO:0000256" key="1">
    <source>
        <dbReference type="SAM" id="Coils"/>
    </source>
</evidence>